<dbReference type="PANTHER" id="PTHR10807:SF80">
    <property type="entry name" value="MYOTUBULARIN PHOSPHATASE DOMAIN-CONTAINING PROTEIN"/>
    <property type="match status" value="1"/>
</dbReference>
<dbReference type="Pfam" id="PF06602">
    <property type="entry name" value="Myotub-related"/>
    <property type="match status" value="1"/>
</dbReference>
<feature type="region of interest" description="Disordered" evidence="4">
    <location>
        <begin position="815"/>
        <end position="857"/>
    </location>
</feature>
<dbReference type="GO" id="GO:0046856">
    <property type="term" value="P:phosphatidylinositol dephosphorylation"/>
    <property type="evidence" value="ECO:0007669"/>
    <property type="project" value="TreeGrafter"/>
</dbReference>
<evidence type="ECO:0000259" key="5">
    <source>
        <dbReference type="PROSITE" id="PS51339"/>
    </source>
</evidence>
<comment type="caution">
    <text evidence="6">The sequence shown here is derived from an EMBL/GenBank/DDBJ whole genome shotgun (WGS) entry which is preliminary data.</text>
</comment>
<feature type="domain" description="Myotubularin phosphatase" evidence="5">
    <location>
        <begin position="1148"/>
        <end position="1521"/>
    </location>
</feature>
<evidence type="ECO:0000256" key="4">
    <source>
        <dbReference type="SAM" id="MobiDB-lite"/>
    </source>
</evidence>
<dbReference type="EMBL" id="AJWJ01000196">
    <property type="protein sequence ID" value="KAF2073570.1"/>
    <property type="molecule type" value="Genomic_DNA"/>
</dbReference>
<gene>
    <name evidence="6" type="ORF">CYY_005119</name>
</gene>
<dbReference type="PANTHER" id="PTHR10807">
    <property type="entry name" value="MYOTUBULARIN-RELATED"/>
    <property type="match status" value="1"/>
</dbReference>
<feature type="compositionally biased region" description="Pro residues" evidence="4">
    <location>
        <begin position="50"/>
        <end position="64"/>
    </location>
</feature>
<dbReference type="GO" id="GO:0004438">
    <property type="term" value="F:phosphatidylinositol-3-phosphate phosphatase activity"/>
    <property type="evidence" value="ECO:0007669"/>
    <property type="project" value="TreeGrafter"/>
</dbReference>
<feature type="compositionally biased region" description="Low complexity" evidence="4">
    <location>
        <begin position="314"/>
        <end position="328"/>
    </location>
</feature>
<dbReference type="Gene3D" id="2.30.29.30">
    <property type="entry name" value="Pleckstrin-homology domain (PH domain)/Phosphotyrosine-binding domain (PTB)"/>
    <property type="match status" value="1"/>
</dbReference>
<feature type="compositionally biased region" description="Low complexity" evidence="4">
    <location>
        <begin position="398"/>
        <end position="411"/>
    </location>
</feature>
<feature type="compositionally biased region" description="Low complexity" evidence="4">
    <location>
        <begin position="83"/>
        <end position="101"/>
    </location>
</feature>
<protein>
    <recommendedName>
        <fullName evidence="5">Myotubularin phosphatase domain-containing protein</fullName>
    </recommendedName>
</protein>
<feature type="compositionally biased region" description="Polar residues" evidence="4">
    <location>
        <begin position="13"/>
        <end position="31"/>
    </location>
</feature>
<comment type="similarity">
    <text evidence="1">Belongs to the protein-tyrosine phosphatase family. Non-receptor class myotubularin subfamily.</text>
</comment>
<dbReference type="CDD" id="cd14507">
    <property type="entry name" value="PTP-MTM-like"/>
    <property type="match status" value="1"/>
</dbReference>
<feature type="compositionally biased region" description="Low complexity" evidence="4">
    <location>
        <begin position="351"/>
        <end position="372"/>
    </location>
</feature>
<evidence type="ECO:0000256" key="3">
    <source>
        <dbReference type="PIRSR" id="PIRSR630564-2"/>
    </source>
</evidence>
<feature type="region of interest" description="Disordered" evidence="4">
    <location>
        <begin position="1"/>
        <end position="101"/>
    </location>
</feature>
<dbReference type="SUPFAM" id="SSF52799">
    <property type="entry name" value="(Phosphotyrosine protein) phosphatases II"/>
    <property type="match status" value="1"/>
</dbReference>
<dbReference type="Proteomes" id="UP000695562">
    <property type="component" value="Unassembled WGS sequence"/>
</dbReference>
<reference evidence="6" key="1">
    <citation type="submission" date="2020-01" db="EMBL/GenBank/DDBJ databases">
        <title>Development of genomics and gene disruption for Polysphondylium violaceum indicates a role for the polyketide synthase stlB in stalk morphogenesis.</title>
        <authorList>
            <person name="Narita B."/>
            <person name="Kawabe Y."/>
            <person name="Kin K."/>
            <person name="Saito T."/>
            <person name="Gibbs R."/>
            <person name="Kuspa A."/>
            <person name="Muzny D."/>
            <person name="Queller D."/>
            <person name="Richards S."/>
            <person name="Strassman J."/>
            <person name="Sucgang R."/>
            <person name="Worley K."/>
            <person name="Schaap P."/>
        </authorList>
    </citation>
    <scope>NUCLEOTIDE SEQUENCE</scope>
    <source>
        <strain evidence="6">QSvi11</strain>
    </source>
</reference>
<dbReference type="InterPro" id="IPR029021">
    <property type="entry name" value="Prot-tyrosine_phosphatase-like"/>
</dbReference>
<dbReference type="SUPFAM" id="SSF50729">
    <property type="entry name" value="PH domain-like"/>
    <property type="match status" value="1"/>
</dbReference>
<evidence type="ECO:0000256" key="2">
    <source>
        <dbReference type="PIRSR" id="PIRSR630564-1"/>
    </source>
</evidence>
<evidence type="ECO:0000313" key="6">
    <source>
        <dbReference type="EMBL" id="KAF2073570.1"/>
    </source>
</evidence>
<feature type="region of interest" description="Disordered" evidence="4">
    <location>
        <begin position="391"/>
        <end position="414"/>
    </location>
</feature>
<keyword evidence="7" id="KW-1185">Reference proteome</keyword>
<feature type="active site" description="Phosphocysteine intermediate" evidence="2">
    <location>
        <position position="1359"/>
    </location>
</feature>
<dbReference type="InterPro" id="IPR030564">
    <property type="entry name" value="Myotubularin"/>
</dbReference>
<sequence length="1556" mass="176916">MGLQSILNDKDTLSTSSPVQSALSVNENTTECIDKERDPLASLETTPITPTTPTPIIPITPTTPTPTTTTTTTPPPILKKTESSNTANSNNNNTTPIINANQNRPEDEFYKLYLDYQKIHYHNSNKFGGILDFNTKINYSNTGYNNNSNSNSNNNSNSNSLSSLLSTSLNDQQSNASIELTIMIHISPWLNEDPQELTLKDQRAINIGDINVFFKEKGTFIKIKNLHNYYLYKNLSNSTVKKKLLMSNDQPLSTYNIKNYDDLYLLQVKSNSNNSNNSSNNSSNTSTNPLPRWFYKVIVPSIQLEGILKELNSKTNNEKSNNNNNNLLHFSTPPPHYHRRHNSKDDPFQILSSSANSNSNTTSTSLSKKNNSGGTSAYDIIENIKSKKLVTIDSPSRNNNNTTTNNNNTNNGLPIKTTQQQWSYATPSSVPPHHAWLHARRVFDVVNKIESEFPYISDPRLDSIEEDKWEARINSSDDSFIKTLSMEDSLGSELIKQEYIEFSLRHENRSALLIGIEYSFVVWIDPIQSFFTLSFSSNTTVRDAVYFILQYLFPSNNSNNNNKSNSKSSITNKDNDDIDMDMETFLLMLPHYGLYLQDSSTVKLIPLQHKQLLSNQRSSHQSMLVFKRKKYRVNTNDLNNYRKKRQSFHTVSNLSISGEIVTSNNGQSSSSPRPSIEEFEDEGYNLTVLFPTKQTYRQFHFIPTHTVNETIQMIVSAIAPPPSLRFGNNNNNSSGSAEDFALNDEDSQHLSEFEHLGGAPTYQVDNNQPLFQPQSTVSLPSSPIALSRKNHLEFRNVQLNSYSPAIHSPILSTLNHHVNNQDPSSSNSEDGQQQQQLSSSSSCSSLSSSSFSMPISGGNGMMSTRNYIFETNEETSGFCLYFQKSGSGVWMEGNRTLISYNLPNETVVEFKPPPTISKLSLIEGVNHTIKLLCKSLIYTLVYCKFTQILSLEDLISKKISSLSKKEAESFGLFLVRDEPNGSHLEICLSSYPTFKDLDIEILPTDILQFKESTATTIDSVAALTFGAPKDPPLISGETIVMKRDGQRLVSDQLKKGVFILTNYRLMFNALNRSSYVDLTKEDCDIPLSSILKVKNTNGNTEIQCKDFRVCTFNCNDSNLWHNLKSMVDTNSIQKTFAFKNLEQFDKKYDTIYNLWDEFERLQFPLDGWRVTHVNEDYSLCPTYPSKFIVPKNILDTDLKKISMFREKGRVPAICWIHKNHKSTITRCSQPRVGLRGARCAEDEEYLKSITESNSNSTVLYVMDSRPMANAKANTLLGKGHENTALYQNVELQFLGIGNIHVMRDSFKKLYSLSQNLEASNWLSILDDTAWLEHIYQLINSAHMVVELVDKKGTSVLTHCSDGWDRTSQLVSLSQLLLDPYYRTIKGFQILIEKEWLSFGHLFATRCNHINSLNEDDFSPIFLLFIDAVWQLTCLLPTTFEFNETFLIKILDSVYNCRYKTFLFNSEKEKNQNLKSHPNLVSLWCAINSNIEPYVNCFYIMNSKPIFENFFIGDIQFWSNYYLRWNEKYRPKLSINSSILQEIDRKKKKQPLSSPSF</sequence>
<dbReference type="InterPro" id="IPR010569">
    <property type="entry name" value="Myotubularin-like_Pase_dom"/>
</dbReference>
<feature type="compositionally biased region" description="Low complexity" evidence="4">
    <location>
        <begin position="824"/>
        <end position="856"/>
    </location>
</feature>
<evidence type="ECO:0000313" key="7">
    <source>
        <dbReference type="Proteomes" id="UP000695562"/>
    </source>
</evidence>
<accession>A0A8J4PTY6</accession>
<evidence type="ECO:0000256" key="1">
    <source>
        <dbReference type="ARBA" id="ARBA00007471"/>
    </source>
</evidence>
<name>A0A8J4PTY6_9MYCE</name>
<proteinExistence type="inferred from homology"/>
<feature type="binding site" evidence="3">
    <location>
        <begin position="1298"/>
        <end position="1299"/>
    </location>
    <ligand>
        <name>substrate</name>
    </ligand>
</feature>
<feature type="region of interest" description="Disordered" evidence="4">
    <location>
        <begin position="144"/>
        <end position="166"/>
    </location>
</feature>
<dbReference type="OrthoDB" id="271628at2759"/>
<dbReference type="GO" id="GO:0005737">
    <property type="term" value="C:cytoplasm"/>
    <property type="evidence" value="ECO:0007669"/>
    <property type="project" value="TreeGrafter"/>
</dbReference>
<feature type="region of interest" description="Disordered" evidence="4">
    <location>
        <begin position="314"/>
        <end position="375"/>
    </location>
</feature>
<feature type="binding site" evidence="3">
    <location>
        <begin position="1359"/>
        <end position="1365"/>
    </location>
    <ligand>
        <name>substrate</name>
    </ligand>
</feature>
<dbReference type="PROSITE" id="PS51339">
    <property type="entry name" value="PPASE_MYOTUBULARIN"/>
    <property type="match status" value="1"/>
</dbReference>
<dbReference type="InterPro" id="IPR011993">
    <property type="entry name" value="PH-like_dom_sf"/>
</dbReference>
<organism evidence="6 7">
    <name type="scientific">Polysphondylium violaceum</name>
    <dbReference type="NCBI Taxonomy" id="133409"/>
    <lineage>
        <taxon>Eukaryota</taxon>
        <taxon>Amoebozoa</taxon>
        <taxon>Evosea</taxon>
        <taxon>Eumycetozoa</taxon>
        <taxon>Dictyostelia</taxon>
        <taxon>Dictyosteliales</taxon>
        <taxon>Dictyosteliaceae</taxon>
        <taxon>Polysphondylium</taxon>
    </lineage>
</organism>
<dbReference type="GO" id="GO:0016020">
    <property type="term" value="C:membrane"/>
    <property type="evidence" value="ECO:0007669"/>
    <property type="project" value="TreeGrafter"/>
</dbReference>